<evidence type="ECO:0000256" key="2">
    <source>
        <dbReference type="ARBA" id="ARBA00023125"/>
    </source>
</evidence>
<dbReference type="Proteomes" id="UP000282551">
    <property type="component" value="Chromosome"/>
</dbReference>
<dbReference type="EMBL" id="LR134355">
    <property type="protein sequence ID" value="VEG47857.1"/>
    <property type="molecule type" value="Genomic_DNA"/>
</dbReference>
<dbReference type="InterPro" id="IPR018060">
    <property type="entry name" value="HTH_AraC"/>
</dbReference>
<evidence type="ECO:0000313" key="5">
    <source>
        <dbReference type="EMBL" id="VEG47857.1"/>
    </source>
</evidence>
<gene>
    <name evidence="5" type="primary">gadX</name>
    <name evidence="5" type="ORF">NCTC10485_02149</name>
</gene>
<keyword evidence="1" id="KW-0805">Transcription regulation</keyword>
<name>A0A3S4TLY9_MYCCI</name>
<dbReference type="PANTHER" id="PTHR47894:SF1">
    <property type="entry name" value="HTH-TYPE TRANSCRIPTIONAL REGULATOR VQSM"/>
    <property type="match status" value="1"/>
</dbReference>
<dbReference type="GO" id="GO:0000976">
    <property type="term" value="F:transcription cis-regulatory region binding"/>
    <property type="evidence" value="ECO:0007669"/>
    <property type="project" value="TreeGrafter"/>
</dbReference>
<sequence>MPTSSSHYFKETIKGAERRGIDADLLLRDVGLTRREVFDPAWRGDVTLLARLVQLVWYALDDEHMGFLARPAKPGIFALMTHTLIAEQSVEQALRKGVLFYNLTQHESMEMALSKTPTTVRLEIRFLEPDLDPTHYFLEFWATIWYRLVGWLAGGVPPLREATFSYPRPAHYAHELAYIFRCPHIFDSTATTLVFDREFLQKPIVRDRAELKRFLSLAPLGFMTVPEDEFSTARQVRAALLAGHALPLNFPPLPEVARQLTMTEQTMRRRLRDESTSYRAIKENIRRDIAVHRLLSTSMAVERIGELVGYREARAFTRAFKQWTGDSPTAYRDRLAKQFRTPDSEA</sequence>
<dbReference type="PROSITE" id="PS01124">
    <property type="entry name" value="HTH_ARAC_FAMILY_2"/>
    <property type="match status" value="1"/>
</dbReference>
<dbReference type="InterPro" id="IPR032687">
    <property type="entry name" value="AraC-type_N"/>
</dbReference>
<feature type="domain" description="HTH araC/xylS-type" evidence="4">
    <location>
        <begin position="253"/>
        <end position="334"/>
    </location>
</feature>
<dbReference type="Pfam" id="PF12833">
    <property type="entry name" value="HTH_18"/>
    <property type="match status" value="1"/>
</dbReference>
<proteinExistence type="predicted"/>
<dbReference type="GO" id="GO:0005829">
    <property type="term" value="C:cytosol"/>
    <property type="evidence" value="ECO:0007669"/>
    <property type="project" value="TreeGrafter"/>
</dbReference>
<dbReference type="Pfam" id="PF12625">
    <property type="entry name" value="Arabinose_bd"/>
    <property type="match status" value="1"/>
</dbReference>
<protein>
    <submittedName>
        <fullName evidence="5">HTH-type transcriptional regulator</fullName>
    </submittedName>
</protein>
<keyword evidence="2" id="KW-0238">DNA-binding</keyword>
<accession>A0A3S4TLY9</accession>
<dbReference type="SMART" id="SM00342">
    <property type="entry name" value="HTH_ARAC"/>
    <property type="match status" value="1"/>
</dbReference>
<dbReference type="RefSeq" id="WP_163792119.1">
    <property type="nucleotide sequence ID" value="NZ_AP022604.1"/>
</dbReference>
<keyword evidence="3" id="KW-0804">Transcription</keyword>
<evidence type="ECO:0000256" key="1">
    <source>
        <dbReference type="ARBA" id="ARBA00023015"/>
    </source>
</evidence>
<dbReference type="Gene3D" id="1.10.10.60">
    <property type="entry name" value="Homeodomain-like"/>
    <property type="match status" value="1"/>
</dbReference>
<evidence type="ECO:0000256" key="3">
    <source>
        <dbReference type="ARBA" id="ARBA00023163"/>
    </source>
</evidence>
<dbReference type="SUPFAM" id="SSF46689">
    <property type="entry name" value="Homeodomain-like"/>
    <property type="match status" value="1"/>
</dbReference>
<dbReference type="InterPro" id="IPR009057">
    <property type="entry name" value="Homeodomain-like_sf"/>
</dbReference>
<dbReference type="AlphaFoldDB" id="A0A3S4TLY9"/>
<evidence type="ECO:0000313" key="6">
    <source>
        <dbReference type="Proteomes" id="UP000282551"/>
    </source>
</evidence>
<organism evidence="5 6">
    <name type="scientific">Mycolicibacterium chitae</name>
    <name type="common">Mycobacterium chitae</name>
    <dbReference type="NCBI Taxonomy" id="1792"/>
    <lineage>
        <taxon>Bacteria</taxon>
        <taxon>Bacillati</taxon>
        <taxon>Actinomycetota</taxon>
        <taxon>Actinomycetes</taxon>
        <taxon>Mycobacteriales</taxon>
        <taxon>Mycobacteriaceae</taxon>
        <taxon>Mycolicibacterium</taxon>
    </lineage>
</organism>
<dbReference type="GO" id="GO:0003700">
    <property type="term" value="F:DNA-binding transcription factor activity"/>
    <property type="evidence" value="ECO:0007669"/>
    <property type="project" value="InterPro"/>
</dbReference>
<keyword evidence="6" id="KW-1185">Reference proteome</keyword>
<dbReference type="PANTHER" id="PTHR47894">
    <property type="entry name" value="HTH-TYPE TRANSCRIPTIONAL REGULATOR GADX"/>
    <property type="match status" value="1"/>
</dbReference>
<evidence type="ECO:0000259" key="4">
    <source>
        <dbReference type="PROSITE" id="PS01124"/>
    </source>
</evidence>
<reference evidence="5 6" key="1">
    <citation type="submission" date="2018-12" db="EMBL/GenBank/DDBJ databases">
        <authorList>
            <consortium name="Pathogen Informatics"/>
        </authorList>
    </citation>
    <scope>NUCLEOTIDE SEQUENCE [LARGE SCALE GENOMIC DNA]</scope>
    <source>
        <strain evidence="5 6">NCTC10485</strain>
    </source>
</reference>